<evidence type="ECO:0000313" key="2">
    <source>
        <dbReference type="Proteomes" id="UP001519272"/>
    </source>
</evidence>
<proteinExistence type="predicted"/>
<dbReference type="Pfam" id="PF05521">
    <property type="entry name" value="Phage_HCP"/>
    <property type="match status" value="1"/>
</dbReference>
<sequence length="109" mass="12653">MIQSKQTTTDDEGISTTEWKEWMPLWASRKPLTTRWREVFKADGLNVDKMVQLEIRYRTGITPDMRIIHGKKLVDEVEVDRIYDIKAVLDDIKGDGTETVIMALERDNG</sequence>
<dbReference type="EMBL" id="JAGGKG010000021">
    <property type="protein sequence ID" value="MBP1907080.1"/>
    <property type="molecule type" value="Genomic_DNA"/>
</dbReference>
<dbReference type="InterPro" id="IPR038666">
    <property type="entry name" value="SSP1_head-tail_sf"/>
</dbReference>
<accession>A0ABS4FWX4</accession>
<gene>
    <name evidence="1" type="ORF">J2Z32_003745</name>
</gene>
<protein>
    <submittedName>
        <fullName evidence="1">SPP1 family predicted phage head-tail adaptor</fullName>
    </submittedName>
</protein>
<reference evidence="1 2" key="1">
    <citation type="submission" date="2021-03" db="EMBL/GenBank/DDBJ databases">
        <title>Genomic Encyclopedia of Type Strains, Phase IV (KMG-IV): sequencing the most valuable type-strain genomes for metagenomic binning, comparative biology and taxonomic classification.</title>
        <authorList>
            <person name="Goeker M."/>
        </authorList>
    </citation>
    <scope>NUCLEOTIDE SEQUENCE [LARGE SCALE GENOMIC DNA]</scope>
    <source>
        <strain evidence="1 2">DSM 14349</strain>
    </source>
</reference>
<keyword evidence="2" id="KW-1185">Reference proteome</keyword>
<dbReference type="NCBIfam" id="TIGR01563">
    <property type="entry name" value="gp16_SPP1"/>
    <property type="match status" value="1"/>
</dbReference>
<comment type="caution">
    <text evidence="1">The sequence shown here is derived from an EMBL/GenBank/DDBJ whole genome shotgun (WGS) entry which is preliminary data.</text>
</comment>
<organism evidence="1 2">
    <name type="scientific">Paenibacillus turicensis</name>
    <dbReference type="NCBI Taxonomy" id="160487"/>
    <lineage>
        <taxon>Bacteria</taxon>
        <taxon>Bacillati</taxon>
        <taxon>Bacillota</taxon>
        <taxon>Bacilli</taxon>
        <taxon>Bacillales</taxon>
        <taxon>Paenibacillaceae</taxon>
        <taxon>Paenibacillus</taxon>
    </lineage>
</organism>
<name>A0ABS4FWX4_9BACL</name>
<dbReference type="Proteomes" id="UP001519272">
    <property type="component" value="Unassembled WGS sequence"/>
</dbReference>
<dbReference type="InterPro" id="IPR008767">
    <property type="entry name" value="Phage_SPP1_head-tail_adaptor"/>
</dbReference>
<dbReference type="Gene3D" id="2.40.10.270">
    <property type="entry name" value="Bacteriophage SPP1 head-tail adaptor protein"/>
    <property type="match status" value="1"/>
</dbReference>
<evidence type="ECO:0000313" key="1">
    <source>
        <dbReference type="EMBL" id="MBP1907080.1"/>
    </source>
</evidence>